<organism evidence="1 2">
    <name type="scientific">Aspergillus brunneoviolaceus CBS 621.78</name>
    <dbReference type="NCBI Taxonomy" id="1450534"/>
    <lineage>
        <taxon>Eukaryota</taxon>
        <taxon>Fungi</taxon>
        <taxon>Dikarya</taxon>
        <taxon>Ascomycota</taxon>
        <taxon>Pezizomycotina</taxon>
        <taxon>Eurotiomycetes</taxon>
        <taxon>Eurotiomycetidae</taxon>
        <taxon>Eurotiales</taxon>
        <taxon>Aspergillaceae</taxon>
        <taxon>Aspergillus</taxon>
        <taxon>Aspergillus subgen. Circumdati</taxon>
    </lineage>
</organism>
<name>A0ACD1GDA4_9EURO</name>
<evidence type="ECO:0000313" key="2">
    <source>
        <dbReference type="Proteomes" id="UP000249057"/>
    </source>
</evidence>
<keyword evidence="2" id="KW-1185">Reference proteome</keyword>
<protein>
    <submittedName>
        <fullName evidence="1">Uncharacterized protein</fullName>
    </submittedName>
</protein>
<accession>A0ACD1GDA4</accession>
<proteinExistence type="predicted"/>
<sequence length="509" mass="56486">MAISSLLRRGVEAAVDYQSKQPSQSQPTIHLAGWLSAFFIFTVLAFIAILLSVEYTYGQLVPTLAIVEDTNPDIYVRIDTDFDPNKPVDATEPEIETRPQPITNKLCTTIRHLRARAGPWSRFRGLSMYLAYCFAQSAVYSLVPFSAAAFLSHYIMYVLSGVLVANLQLAWVHIVISEPSPKRFYQRIGGFQTWKRIAPVAAFEHAVTGAGLYAPLFLIEAFGGFDGLKDLDSFTPSDPSFTKAIWTIYGLLLVPTVVSFVASIPARAIFLRVAASMLPEEDEAIVPFDRSYGGKVQPAILGGSGKLSISDAWKTLDRAALTRFVKSMCKAVAIEAGVTMFFTLLLTGQILAGALQQMQSDKDIPGISCGLVDNNVFEWEVMLMISDDVKLYGGGFFRARLSFPPDYPHMPPKMKFETPLFHPNIYPNGDVCISILHPPEEDKYGYESAAERWSPVQTPETILLSVISMLSSPNDESPANVEAARLWRENPQEFKKRVRKCVRDSLGEE</sequence>
<dbReference type="EMBL" id="KZ825331">
    <property type="protein sequence ID" value="RAH47259.1"/>
    <property type="molecule type" value="Genomic_DNA"/>
</dbReference>
<evidence type="ECO:0000313" key="1">
    <source>
        <dbReference type="EMBL" id="RAH47259.1"/>
    </source>
</evidence>
<gene>
    <name evidence="1" type="ORF">BO95DRAFT_452012</name>
</gene>
<reference evidence="1" key="1">
    <citation type="submission" date="2018-02" db="EMBL/GenBank/DDBJ databases">
        <title>The genomes of Aspergillus section Nigri reveals drivers in fungal speciation.</title>
        <authorList>
            <consortium name="DOE Joint Genome Institute"/>
            <person name="Vesth T.C."/>
            <person name="Nybo J."/>
            <person name="Theobald S."/>
            <person name="Brandl J."/>
            <person name="Frisvad J.C."/>
            <person name="Nielsen K.F."/>
            <person name="Lyhne E.K."/>
            <person name="Kogle M.E."/>
            <person name="Kuo A."/>
            <person name="Riley R."/>
            <person name="Clum A."/>
            <person name="Nolan M."/>
            <person name="Lipzen A."/>
            <person name="Salamov A."/>
            <person name="Henrissat B."/>
            <person name="Wiebenga A."/>
            <person name="De vries R.P."/>
            <person name="Grigoriev I.V."/>
            <person name="Mortensen U.H."/>
            <person name="Andersen M.R."/>
            <person name="Baker S.E."/>
        </authorList>
    </citation>
    <scope>NUCLEOTIDE SEQUENCE</scope>
    <source>
        <strain evidence="1">CBS 621.78</strain>
    </source>
</reference>
<dbReference type="Proteomes" id="UP000249057">
    <property type="component" value="Unassembled WGS sequence"/>
</dbReference>